<name>A0A176W0J6_MARPO</name>
<dbReference type="InterPro" id="IPR038538">
    <property type="entry name" value="MTERF_sf"/>
</dbReference>
<organism evidence="5 6">
    <name type="scientific">Marchantia polymorpha subsp. ruderalis</name>
    <dbReference type="NCBI Taxonomy" id="1480154"/>
    <lineage>
        <taxon>Eukaryota</taxon>
        <taxon>Viridiplantae</taxon>
        <taxon>Streptophyta</taxon>
        <taxon>Embryophyta</taxon>
        <taxon>Marchantiophyta</taxon>
        <taxon>Marchantiopsida</taxon>
        <taxon>Marchantiidae</taxon>
        <taxon>Marchantiales</taxon>
        <taxon>Marchantiaceae</taxon>
        <taxon>Marchantia</taxon>
    </lineage>
</organism>
<dbReference type="Proteomes" id="UP000077202">
    <property type="component" value="Unassembled WGS sequence"/>
</dbReference>
<feature type="region of interest" description="Disordered" evidence="4">
    <location>
        <begin position="205"/>
        <end position="229"/>
    </location>
</feature>
<evidence type="ECO:0000313" key="5">
    <source>
        <dbReference type="EMBL" id="OAE26590.1"/>
    </source>
</evidence>
<gene>
    <name evidence="5" type="ORF">AXG93_4542s1110</name>
</gene>
<comment type="caution">
    <text evidence="5">The sequence shown here is derived from an EMBL/GenBank/DDBJ whole genome shotgun (WGS) entry which is preliminary data.</text>
</comment>
<evidence type="ECO:0000256" key="1">
    <source>
        <dbReference type="ARBA" id="ARBA00007692"/>
    </source>
</evidence>
<reference evidence="5" key="1">
    <citation type="submission" date="2016-03" db="EMBL/GenBank/DDBJ databases">
        <title>Mechanisms controlling the formation of the plant cell surface in tip-growing cells are functionally conserved among land plants.</title>
        <authorList>
            <person name="Honkanen S."/>
            <person name="Jones V.A."/>
            <person name="Morieri G."/>
            <person name="Champion C."/>
            <person name="Hetherington A.J."/>
            <person name="Kelly S."/>
            <person name="Saint-Marcoux D."/>
            <person name="Proust H."/>
            <person name="Prescott H."/>
            <person name="Dolan L."/>
        </authorList>
    </citation>
    <scope>NUCLEOTIDE SEQUENCE [LARGE SCALE GENOMIC DNA]</scope>
    <source>
        <tissue evidence="5">Whole gametophyte</tissue>
    </source>
</reference>
<feature type="compositionally biased region" description="Acidic residues" evidence="4">
    <location>
        <begin position="214"/>
        <end position="224"/>
    </location>
</feature>
<evidence type="ECO:0000256" key="4">
    <source>
        <dbReference type="SAM" id="MobiDB-lite"/>
    </source>
</evidence>
<dbReference type="PANTHER" id="PTHR13068">
    <property type="entry name" value="CGI-12 PROTEIN-RELATED"/>
    <property type="match status" value="1"/>
</dbReference>
<dbReference type="PANTHER" id="PTHR13068:SF228">
    <property type="match status" value="1"/>
</dbReference>
<keyword evidence="2" id="KW-0805">Transcription regulation</keyword>
<evidence type="ECO:0000256" key="3">
    <source>
        <dbReference type="ARBA" id="ARBA00022946"/>
    </source>
</evidence>
<dbReference type="AlphaFoldDB" id="A0A176W0J6"/>
<dbReference type="SMART" id="SM00733">
    <property type="entry name" value="Mterf"/>
    <property type="match status" value="9"/>
</dbReference>
<dbReference type="InterPro" id="IPR003690">
    <property type="entry name" value="MTERF"/>
</dbReference>
<dbReference type="FunFam" id="1.25.70.10:FF:000001">
    <property type="entry name" value="Mitochondrial transcription termination factor-like"/>
    <property type="match status" value="1"/>
</dbReference>
<evidence type="ECO:0000313" key="6">
    <source>
        <dbReference type="Proteomes" id="UP000077202"/>
    </source>
</evidence>
<dbReference type="GO" id="GO:0006353">
    <property type="term" value="P:DNA-templated transcription termination"/>
    <property type="evidence" value="ECO:0007669"/>
    <property type="project" value="UniProtKB-KW"/>
</dbReference>
<keyword evidence="2" id="KW-0804">Transcription</keyword>
<keyword evidence="2" id="KW-0806">Transcription termination</keyword>
<accession>A0A176W0J6</accession>
<keyword evidence="6" id="KW-1185">Reference proteome</keyword>
<dbReference type="Gene3D" id="1.25.70.10">
    <property type="entry name" value="Transcription termination factor 3, mitochondrial"/>
    <property type="match status" value="3"/>
</dbReference>
<comment type="similarity">
    <text evidence="1">Belongs to the mTERF family.</text>
</comment>
<sequence>MASDLTAVARASRSGRSVVGGMVPPGFESRAWVLTDRIISVTGCSLWLLSVSPDMATQPMDPATIHPLKDIHCKQLVTPVRRAGARRQWRCGKGLRHGGWFLPHALLRRPSWGSIAAACLSVIQRSANPSRDDCSEPISGQSAFCASAHPGGDTGPYTHRCNSSARVPSSPLTHPYPWASSNYCLLKNEPRRIFHVHSRALGSAEEGLSKSDDVSDDGSDDGSESGEICVSSSSSDCNVAAQEAVSCYLQKQKGLAARDAHFISRHCPVFLEKIVQAMGRGADVGQMVVEQWLEKNGVNELEPFFESIGMSPDKLDDVLSLVQVSLVGEQGLLKSTEVLESLGISRHGLWDVLERNKQLLTLTAAEMQAIVDFLEGLGVKRKDMVGLIENSFFVTENLATLQHLEQIGIQKHVIAEILKTDPHVAAIDMPVGNFRERMDFLLACGLSESEVEQSLKLFPQLLHLRLENLKRKIQFFDSIGLEREKMAKIIARWPLVFRQSVEKKLRPKIEMLQSLGVGRAGIAKILTRYPEITAVSLEDNLKQKVAFFEANGLTGRRLVKLMTSHPRALTLSVNDLNKKLDFFKQKGFAPGSVEMVRALGACITISVASLEARFLNLESLGFSLEESREVVKQQPAILTVSEKCIQDKVHYLVNHMNRFVTEIVRCPSYLLYSLELRIKPRHRVLSLLKAKGLVREEAYSLNTIMIMSEKRFVERFVDQYPVVATAYKGAAIDTMKLKKTY</sequence>
<keyword evidence="3" id="KW-0809">Transit peptide</keyword>
<protein>
    <submittedName>
        <fullName evidence="5">Uncharacterized protein</fullName>
    </submittedName>
</protein>
<proteinExistence type="inferred from homology"/>
<dbReference type="Pfam" id="PF02536">
    <property type="entry name" value="mTERF"/>
    <property type="match status" value="1"/>
</dbReference>
<dbReference type="GO" id="GO:0003676">
    <property type="term" value="F:nucleic acid binding"/>
    <property type="evidence" value="ECO:0007669"/>
    <property type="project" value="InterPro"/>
</dbReference>
<evidence type="ECO:0000256" key="2">
    <source>
        <dbReference type="ARBA" id="ARBA00022472"/>
    </source>
</evidence>
<dbReference type="EMBL" id="LVLJ01002146">
    <property type="protein sequence ID" value="OAE26590.1"/>
    <property type="molecule type" value="Genomic_DNA"/>
</dbReference>